<dbReference type="NCBIfam" id="TIGR02270">
    <property type="entry name" value="TIGR02270 family protein"/>
    <property type="match status" value="1"/>
</dbReference>
<proteinExistence type="predicted"/>
<gene>
    <name evidence="1" type="ORF">PGB34_20575</name>
</gene>
<dbReference type="EMBL" id="JAQIPB010000011">
    <property type="protein sequence ID" value="MDA7418776.1"/>
    <property type="molecule type" value="Genomic_DNA"/>
</dbReference>
<dbReference type="InterPro" id="IPR011959">
    <property type="entry name" value="CHP02270"/>
</dbReference>
<evidence type="ECO:0000313" key="2">
    <source>
        <dbReference type="Proteomes" id="UP001212602"/>
    </source>
</evidence>
<dbReference type="RefSeq" id="WP_271429985.1">
    <property type="nucleotide sequence ID" value="NZ_JAQIPB010000011.1"/>
</dbReference>
<protein>
    <submittedName>
        <fullName evidence="1">TIGR02270 family protein</fullName>
    </submittedName>
</protein>
<keyword evidence="2" id="KW-1185">Reference proteome</keyword>
<comment type="caution">
    <text evidence="1">The sequence shown here is derived from an EMBL/GenBank/DDBJ whole genome shotgun (WGS) entry which is preliminary data.</text>
</comment>
<dbReference type="Proteomes" id="UP001212602">
    <property type="component" value="Unassembled WGS sequence"/>
</dbReference>
<accession>A0AAE3T279</accession>
<sequence>MPASVLPVRHSLPMVVQQHFDSVDVLRSTRSLLVRAPHVRLHQLQRLDERIAASLDGLTVAGESGQALCRAALDGPTKGAMFAATVQAIEHRDPALLERLLCLCEASASLRPGLVSAFGWQSHEALRGIVRALADSPVGFRRGVALAACVARRVDPGEILTRAIEDAQTTKDAVVAAGRLGRMDLLPDCIAFMNSSDEPGRHEAARAGVLLGDRGDAAAALSELGMTAGRCQTAAASLALRVLAPQAAAALVRSMPGRGIADRQLLQAIAALGDPLFMPAIIERMSEPSLARVAGEAFTAITGVDLDEADLVDAAASGQEEQEAIDEDDELPWPDPGKVHAWWMNHAHQFVVSQSYLAGAPLSPAHCLSLLKSGLQRQRIAAAEWLCLLQPGTPLFNTAAPAWRQQRWLAQMGA</sequence>
<dbReference type="AlphaFoldDB" id="A0AAE3T279"/>
<evidence type="ECO:0000313" key="1">
    <source>
        <dbReference type="EMBL" id="MDA7418776.1"/>
    </source>
</evidence>
<reference evidence="1" key="1">
    <citation type="submission" date="2023-01" db="EMBL/GenBank/DDBJ databases">
        <title>Xenophilus mangrovi sp. nov., isolated from soil of Mangrove nature reserve.</title>
        <authorList>
            <person name="Xu S."/>
            <person name="Liu Z."/>
            <person name="Xu Y."/>
        </authorList>
    </citation>
    <scope>NUCLEOTIDE SEQUENCE</scope>
    <source>
        <strain evidence="1">YW8</strain>
    </source>
</reference>
<name>A0AAE3T279_9BURK</name>
<organism evidence="1 2">
    <name type="scientific">Xenophilus arseniciresistens</name>
    <dbReference type="NCBI Taxonomy" id="1283306"/>
    <lineage>
        <taxon>Bacteria</taxon>
        <taxon>Pseudomonadati</taxon>
        <taxon>Pseudomonadota</taxon>
        <taxon>Betaproteobacteria</taxon>
        <taxon>Burkholderiales</taxon>
        <taxon>Comamonadaceae</taxon>
        <taxon>Xenophilus</taxon>
    </lineage>
</organism>